<evidence type="ECO:0000256" key="8">
    <source>
        <dbReference type="ARBA" id="ARBA00023125"/>
    </source>
</evidence>
<dbReference type="InterPro" id="IPR005160">
    <property type="entry name" value="Ku_C"/>
</dbReference>
<keyword evidence="9" id="KW-0233">DNA recombination</keyword>
<dbReference type="SMART" id="SM00559">
    <property type="entry name" value="Ku78"/>
    <property type="match status" value="1"/>
</dbReference>
<dbReference type="CDD" id="cd00788">
    <property type="entry name" value="KU70"/>
    <property type="match status" value="1"/>
</dbReference>
<accession>A0A336M5J1</accession>
<evidence type="ECO:0000256" key="3">
    <source>
        <dbReference type="ARBA" id="ARBA00022741"/>
    </source>
</evidence>
<dbReference type="Gene3D" id="2.40.290.10">
    <property type="match status" value="1"/>
</dbReference>
<dbReference type="InterPro" id="IPR005161">
    <property type="entry name" value="Ku_N"/>
</dbReference>
<dbReference type="EMBL" id="UFQT01000590">
    <property type="protein sequence ID" value="SSX25542.1"/>
    <property type="molecule type" value="Genomic_DNA"/>
</dbReference>
<keyword evidence="5" id="KW-0378">Hydrolase</keyword>
<dbReference type="OMA" id="FWANVKH"/>
<dbReference type="PANTHER" id="PTHR12604:SF2">
    <property type="entry name" value="X-RAY REPAIR CROSS-COMPLEMENTING PROTEIN 6"/>
    <property type="match status" value="1"/>
</dbReference>
<evidence type="ECO:0000256" key="12">
    <source>
        <dbReference type="PIRSR" id="PIRSR003033-1"/>
    </source>
</evidence>
<keyword evidence="10" id="KW-0234">DNA repair</keyword>
<dbReference type="GO" id="GO:0043564">
    <property type="term" value="C:Ku70:Ku80 complex"/>
    <property type="evidence" value="ECO:0007669"/>
    <property type="project" value="InterPro"/>
</dbReference>
<dbReference type="InterPro" id="IPR036465">
    <property type="entry name" value="vWFA_dom_sf"/>
</dbReference>
<dbReference type="InterPro" id="IPR047087">
    <property type="entry name" value="KU70_core_dom"/>
</dbReference>
<keyword evidence="11" id="KW-0539">Nucleus</keyword>
<dbReference type="Pfam" id="PF03730">
    <property type="entry name" value="Ku_C"/>
    <property type="match status" value="1"/>
</dbReference>
<dbReference type="EMBL" id="UFQS01000590">
    <property type="protein sequence ID" value="SSX05181.1"/>
    <property type="molecule type" value="Genomic_DNA"/>
</dbReference>
<dbReference type="InterPro" id="IPR027388">
    <property type="entry name" value="Ku70_bridge/pillars_dom_sf"/>
</dbReference>
<reference evidence="15" key="2">
    <citation type="submission" date="2018-07" db="EMBL/GenBank/DDBJ databases">
        <authorList>
            <person name="Quirk P.G."/>
            <person name="Krulwich T.A."/>
        </authorList>
    </citation>
    <scope>NUCLEOTIDE SEQUENCE</scope>
</reference>
<name>A0A336M5J1_CULSO</name>
<evidence type="ECO:0000256" key="11">
    <source>
        <dbReference type="ARBA" id="ARBA00023242"/>
    </source>
</evidence>
<dbReference type="InterPro" id="IPR016194">
    <property type="entry name" value="SPOC-like_C_dom_sf"/>
</dbReference>
<dbReference type="Gene3D" id="4.10.970.10">
    <property type="entry name" value="Ku70, bridge and pillars"/>
    <property type="match status" value="1"/>
</dbReference>
<dbReference type="GO" id="GO:0016787">
    <property type="term" value="F:hydrolase activity"/>
    <property type="evidence" value="ECO:0007669"/>
    <property type="project" value="UniProtKB-KW"/>
</dbReference>
<dbReference type="Gene3D" id="1.10.1600.10">
    <property type="match status" value="1"/>
</dbReference>
<dbReference type="SUPFAM" id="SSF100939">
    <property type="entry name" value="SPOC domain-like"/>
    <property type="match status" value="1"/>
</dbReference>
<evidence type="ECO:0000256" key="9">
    <source>
        <dbReference type="ARBA" id="ARBA00023172"/>
    </source>
</evidence>
<proteinExistence type="inferred from homology"/>
<dbReference type="Pfam" id="PF02735">
    <property type="entry name" value="Ku"/>
    <property type="match status" value="1"/>
</dbReference>
<dbReference type="GO" id="GO:0003684">
    <property type="term" value="F:damaged DNA binding"/>
    <property type="evidence" value="ECO:0007669"/>
    <property type="project" value="InterPro"/>
</dbReference>
<dbReference type="InterPro" id="IPR002035">
    <property type="entry name" value="VWF_A"/>
</dbReference>
<gene>
    <name evidence="15" type="primary">CSON012453</name>
</gene>
<evidence type="ECO:0000256" key="1">
    <source>
        <dbReference type="ARBA" id="ARBA00004123"/>
    </source>
</evidence>
<protein>
    <submittedName>
        <fullName evidence="15">CSON012453 protein</fullName>
    </submittedName>
</protein>
<sequence>MNFTLDSFDDDDEAWYKSYGGRDGHVFIIDSSKNMYDDGKLEKSVGMIKQVMQNIIIKNEKNMVGVLLYNTEKSVRSLDDVNEDEKFEPIQNISELLKFRTVSATSIKCIRRFKDDGLTEFPVNYGHCDTNPGCFNIVLWHAMRMIQGSGFKMNDKEIVIFTDKNIPFPNDSPEERSAFKKAEDLRDSGIRVTLIPMSENFGGEAFYNQFLSIVNEAEIEDVQKEIEMLCKDPDDKVKRCFKKNYSKRCNSRIKFHFGQGLDMSVGIYSMHREAKPPKKVILTSDDNSIVISKRVATQVIEVPETGQIMEKNVLPSEESKYQKLGDEKVVFSKREETQMKRIMNPGIILLGFKPKSSLVLSAHLRGPNFLYPDETIIKGSTKLFIALWRKCLDMDKVAYAILTQREGALPKLVALVPQEEETGKNFERYSGFRIEYIPYVDSIRELDIMNEIDFPQPISEHVEIFKKVVRKLRFRYSPYTFHNPSVCGKYKIIEATVLEEEHPPFVDCTLPDTDLQDERLGELIGKFNELFEPDEETKVQKRKGSDTSGAPAPKVQKTVNFSQIQNAYNNGSLESFTVDNLKSFLVEKGKTGLSKLKKADLIKMVEEIMEDDLLSSVNV</sequence>
<dbReference type="GO" id="GO:0003690">
    <property type="term" value="F:double-stranded DNA binding"/>
    <property type="evidence" value="ECO:0007669"/>
    <property type="project" value="TreeGrafter"/>
</dbReference>
<reference evidence="14" key="1">
    <citation type="submission" date="2018-04" db="EMBL/GenBank/DDBJ databases">
        <authorList>
            <person name="Go L.Y."/>
            <person name="Mitchell J.A."/>
        </authorList>
    </citation>
    <scope>NUCLEOTIDE SEQUENCE</scope>
    <source>
        <tissue evidence="14">Whole organism</tissue>
    </source>
</reference>
<keyword evidence="4" id="KW-0227">DNA damage</keyword>
<dbReference type="PROSITE" id="PS50234">
    <property type="entry name" value="VWFA"/>
    <property type="match status" value="1"/>
</dbReference>
<keyword evidence="3" id="KW-0547">Nucleotide-binding</keyword>
<dbReference type="PIRSF" id="PIRSF003033">
    <property type="entry name" value="Ku70"/>
    <property type="match status" value="1"/>
</dbReference>
<dbReference type="SUPFAM" id="SSF53300">
    <property type="entry name" value="vWA-like"/>
    <property type="match status" value="1"/>
</dbReference>
<evidence type="ECO:0000256" key="2">
    <source>
        <dbReference type="ARBA" id="ARBA00005240"/>
    </source>
</evidence>
<dbReference type="GO" id="GO:0003678">
    <property type="term" value="F:DNA helicase activity"/>
    <property type="evidence" value="ECO:0007669"/>
    <property type="project" value="InterPro"/>
</dbReference>
<dbReference type="GO" id="GO:0000723">
    <property type="term" value="P:telomere maintenance"/>
    <property type="evidence" value="ECO:0007669"/>
    <property type="project" value="InterPro"/>
</dbReference>
<feature type="domain" description="VWFA" evidence="13">
    <location>
        <begin position="24"/>
        <end position="245"/>
    </location>
</feature>
<dbReference type="VEuPathDB" id="VectorBase:CSON012453"/>
<dbReference type="GO" id="GO:0006310">
    <property type="term" value="P:DNA recombination"/>
    <property type="evidence" value="ECO:0007669"/>
    <property type="project" value="UniProtKB-KW"/>
</dbReference>
<dbReference type="GO" id="GO:0005524">
    <property type="term" value="F:ATP binding"/>
    <property type="evidence" value="ECO:0007669"/>
    <property type="project" value="UniProtKB-KW"/>
</dbReference>
<feature type="active site" description="Schiff-base intermediate with DNA; for 5'-deoxyribose-5-phosphate lyase activity" evidence="12">
    <location>
        <position position="17"/>
    </location>
</feature>
<keyword evidence="7" id="KW-0067">ATP-binding</keyword>
<evidence type="ECO:0000256" key="4">
    <source>
        <dbReference type="ARBA" id="ARBA00022763"/>
    </source>
</evidence>
<evidence type="ECO:0000259" key="13">
    <source>
        <dbReference type="PROSITE" id="PS50234"/>
    </source>
</evidence>
<dbReference type="InterPro" id="IPR006165">
    <property type="entry name" value="Ku70"/>
</dbReference>
<dbReference type="GO" id="GO:0006303">
    <property type="term" value="P:double-strand break repair via nonhomologous end joining"/>
    <property type="evidence" value="ECO:0007669"/>
    <property type="project" value="InterPro"/>
</dbReference>
<evidence type="ECO:0000313" key="15">
    <source>
        <dbReference type="EMBL" id="SSX25542.1"/>
    </source>
</evidence>
<comment type="subcellular location">
    <subcellularLocation>
        <location evidence="1">Nucleus</location>
    </subcellularLocation>
</comment>
<evidence type="ECO:0000256" key="6">
    <source>
        <dbReference type="ARBA" id="ARBA00022806"/>
    </source>
</evidence>
<keyword evidence="6" id="KW-0347">Helicase</keyword>
<dbReference type="InterPro" id="IPR006164">
    <property type="entry name" value="DNA_bd_Ku70/Ku80"/>
</dbReference>
<dbReference type="AlphaFoldDB" id="A0A336M5J1"/>
<dbReference type="GO" id="GO:0042162">
    <property type="term" value="F:telomeric DNA binding"/>
    <property type="evidence" value="ECO:0007669"/>
    <property type="project" value="InterPro"/>
</dbReference>
<keyword evidence="8" id="KW-0238">DNA-binding</keyword>
<evidence type="ECO:0000256" key="5">
    <source>
        <dbReference type="ARBA" id="ARBA00022801"/>
    </source>
</evidence>
<comment type="similarity">
    <text evidence="2">Belongs to the ku70 family.</text>
</comment>
<dbReference type="Pfam" id="PF03731">
    <property type="entry name" value="Ku_N"/>
    <property type="match status" value="1"/>
</dbReference>
<evidence type="ECO:0000256" key="10">
    <source>
        <dbReference type="ARBA" id="ARBA00023204"/>
    </source>
</evidence>
<dbReference type="PANTHER" id="PTHR12604">
    <property type="entry name" value="KU AUTOANTIGEN DNA HELICASE"/>
    <property type="match status" value="1"/>
</dbReference>
<evidence type="ECO:0000313" key="14">
    <source>
        <dbReference type="EMBL" id="SSX05181.1"/>
    </source>
</evidence>
<dbReference type="NCBIfam" id="TIGR00578">
    <property type="entry name" value="ku70"/>
    <property type="match status" value="1"/>
</dbReference>
<organism evidence="15">
    <name type="scientific">Culicoides sonorensis</name>
    <name type="common">Biting midge</name>
    <dbReference type="NCBI Taxonomy" id="179676"/>
    <lineage>
        <taxon>Eukaryota</taxon>
        <taxon>Metazoa</taxon>
        <taxon>Ecdysozoa</taxon>
        <taxon>Arthropoda</taxon>
        <taxon>Hexapoda</taxon>
        <taxon>Insecta</taxon>
        <taxon>Pterygota</taxon>
        <taxon>Neoptera</taxon>
        <taxon>Endopterygota</taxon>
        <taxon>Diptera</taxon>
        <taxon>Nematocera</taxon>
        <taxon>Chironomoidea</taxon>
        <taxon>Ceratopogonidae</taxon>
        <taxon>Ceratopogoninae</taxon>
        <taxon>Culicoides</taxon>
        <taxon>Monoculicoides</taxon>
    </lineage>
</organism>
<evidence type="ECO:0000256" key="7">
    <source>
        <dbReference type="ARBA" id="ARBA00022840"/>
    </source>
</evidence>
<dbReference type="Gene3D" id="3.40.50.410">
    <property type="entry name" value="von Willebrand factor, type A domain"/>
    <property type="match status" value="1"/>
</dbReference>